<reference evidence="2 3" key="1">
    <citation type="submission" date="2020-04" db="EMBL/GenBank/DDBJ databases">
        <title>Perkinsus olseni comparative genomics.</title>
        <authorList>
            <person name="Bogema D.R."/>
        </authorList>
    </citation>
    <scope>NUCLEOTIDE SEQUENCE [LARGE SCALE GENOMIC DNA]</scope>
    <source>
        <strain evidence="2 3">ATCC PRA-207</strain>
    </source>
</reference>
<feature type="non-terminal residue" evidence="2">
    <location>
        <position position="1"/>
    </location>
</feature>
<evidence type="ECO:0000256" key="1">
    <source>
        <dbReference type="SAM" id="MobiDB-lite"/>
    </source>
</evidence>
<comment type="caution">
    <text evidence="2">The sequence shown here is derived from an EMBL/GenBank/DDBJ whole genome shotgun (WGS) entry which is preliminary data.</text>
</comment>
<feature type="region of interest" description="Disordered" evidence="1">
    <location>
        <begin position="106"/>
        <end position="131"/>
    </location>
</feature>
<dbReference type="EMBL" id="JABANO010009004">
    <property type="protein sequence ID" value="KAF4747613.1"/>
    <property type="molecule type" value="Genomic_DNA"/>
</dbReference>
<gene>
    <name evidence="2" type="ORF">FOZ63_033782</name>
</gene>
<name>A0A7J6TQW9_PEROL</name>
<evidence type="ECO:0000313" key="2">
    <source>
        <dbReference type="EMBL" id="KAF4747613.1"/>
    </source>
</evidence>
<organism evidence="2 3">
    <name type="scientific">Perkinsus olseni</name>
    <name type="common">Perkinsus atlanticus</name>
    <dbReference type="NCBI Taxonomy" id="32597"/>
    <lineage>
        <taxon>Eukaryota</taxon>
        <taxon>Sar</taxon>
        <taxon>Alveolata</taxon>
        <taxon>Perkinsozoa</taxon>
        <taxon>Perkinsea</taxon>
        <taxon>Perkinsida</taxon>
        <taxon>Perkinsidae</taxon>
        <taxon>Perkinsus</taxon>
    </lineage>
</organism>
<keyword evidence="3" id="KW-1185">Reference proteome</keyword>
<accession>A0A7J6TQW9</accession>
<dbReference type="Proteomes" id="UP000553632">
    <property type="component" value="Unassembled WGS sequence"/>
</dbReference>
<dbReference type="AlphaFoldDB" id="A0A7J6TQW9"/>
<protein>
    <submittedName>
        <fullName evidence="2">Uncharacterized protein</fullName>
    </submittedName>
</protein>
<sequence length="213" mass="24003">MLVVFSSGEDEGVYFVRDRCITADLLQPPNSRRLLSRAYPVIRQYFYGLITPCCVAAASTGDGGGDSPPPRSVLSPYLRRSDDWLILANILAVVSFGITQYFAEAERKRKGDPDAPPEIRRKKREIEEKQPEGLMMNSIPDCCTDITSNHLPWRPYLTQKEQHTPQGETVFNFFDNRQGSHVAAAHEPTVDENQSSTAVEEILKCQYCDNFTV</sequence>
<proteinExistence type="predicted"/>
<evidence type="ECO:0000313" key="3">
    <source>
        <dbReference type="Proteomes" id="UP000553632"/>
    </source>
</evidence>